<dbReference type="HOGENOM" id="CLU_122041_0_0_1"/>
<dbReference type="Proteomes" id="UP000008783">
    <property type="component" value="Unassembled WGS sequence"/>
</dbReference>
<dbReference type="OrthoDB" id="2511052at2759"/>
<protein>
    <submittedName>
        <fullName evidence="1">Uncharacterized protein</fullName>
    </submittedName>
</protein>
<dbReference type="KEGG" id="pgr:PGTG_07041"/>
<keyword evidence="2" id="KW-1185">Reference proteome</keyword>
<dbReference type="EMBL" id="DS178278">
    <property type="protein sequence ID" value="EFP81420.2"/>
    <property type="molecule type" value="Genomic_DNA"/>
</dbReference>
<dbReference type="RefSeq" id="XP_003325839.2">
    <property type="nucleotide sequence ID" value="XM_003325791.2"/>
</dbReference>
<dbReference type="VEuPathDB" id="FungiDB:PGTG_07041"/>
<dbReference type="GeneID" id="10537075"/>
<organism evidence="1 2">
    <name type="scientific">Puccinia graminis f. sp. tritici (strain CRL 75-36-700-3 / race SCCL)</name>
    <name type="common">Black stem rust fungus</name>
    <dbReference type="NCBI Taxonomy" id="418459"/>
    <lineage>
        <taxon>Eukaryota</taxon>
        <taxon>Fungi</taxon>
        <taxon>Dikarya</taxon>
        <taxon>Basidiomycota</taxon>
        <taxon>Pucciniomycotina</taxon>
        <taxon>Pucciniomycetes</taxon>
        <taxon>Pucciniales</taxon>
        <taxon>Pucciniaceae</taxon>
        <taxon>Puccinia</taxon>
    </lineage>
</organism>
<reference key="1">
    <citation type="submission" date="2007-01" db="EMBL/GenBank/DDBJ databases">
        <title>The Genome Sequence of Puccinia graminis f. sp. tritici Strain CRL 75-36-700-3.</title>
        <authorList>
            <consortium name="The Broad Institute Genome Sequencing Platform"/>
            <person name="Birren B."/>
            <person name="Lander E."/>
            <person name="Galagan J."/>
            <person name="Nusbaum C."/>
            <person name="Devon K."/>
            <person name="Cuomo C."/>
            <person name="Jaffe D."/>
            <person name="Butler J."/>
            <person name="Alvarez P."/>
            <person name="Gnerre S."/>
            <person name="Grabherr M."/>
            <person name="Mauceli E."/>
            <person name="Brockman W."/>
            <person name="Young S."/>
            <person name="LaButti K."/>
            <person name="Sykes S."/>
            <person name="DeCaprio D."/>
            <person name="Crawford M."/>
            <person name="Koehrsen M."/>
            <person name="Engels R."/>
            <person name="Montgomery P."/>
            <person name="Pearson M."/>
            <person name="Howarth C."/>
            <person name="Larson L."/>
            <person name="White J."/>
            <person name="Zeng Q."/>
            <person name="Kodira C."/>
            <person name="Yandava C."/>
            <person name="Alvarado L."/>
            <person name="O'Leary S."/>
            <person name="Szabo L."/>
            <person name="Dean R."/>
            <person name="Schein J."/>
        </authorList>
    </citation>
    <scope>NUCLEOTIDE SEQUENCE</scope>
    <source>
        <strain>CRL 75-36-700-3</strain>
    </source>
</reference>
<evidence type="ECO:0000313" key="1">
    <source>
        <dbReference type="EMBL" id="EFP81420.2"/>
    </source>
</evidence>
<reference evidence="2" key="2">
    <citation type="journal article" date="2011" name="Proc. Natl. Acad. Sci. U.S.A.">
        <title>Obligate biotrophy features unraveled by the genomic analysis of rust fungi.</title>
        <authorList>
            <person name="Duplessis S."/>
            <person name="Cuomo C.A."/>
            <person name="Lin Y.-C."/>
            <person name="Aerts A."/>
            <person name="Tisserant E."/>
            <person name="Veneault-Fourrey C."/>
            <person name="Joly D.L."/>
            <person name="Hacquard S."/>
            <person name="Amselem J."/>
            <person name="Cantarel B.L."/>
            <person name="Chiu R."/>
            <person name="Coutinho P.M."/>
            <person name="Feau N."/>
            <person name="Field M."/>
            <person name="Frey P."/>
            <person name="Gelhaye E."/>
            <person name="Goldberg J."/>
            <person name="Grabherr M.G."/>
            <person name="Kodira C.D."/>
            <person name="Kohler A."/>
            <person name="Kuees U."/>
            <person name="Lindquist E.A."/>
            <person name="Lucas S.M."/>
            <person name="Mago R."/>
            <person name="Mauceli E."/>
            <person name="Morin E."/>
            <person name="Murat C."/>
            <person name="Pangilinan J.L."/>
            <person name="Park R."/>
            <person name="Pearson M."/>
            <person name="Quesneville H."/>
            <person name="Rouhier N."/>
            <person name="Sakthikumar S."/>
            <person name="Salamov A.A."/>
            <person name="Schmutz J."/>
            <person name="Selles B."/>
            <person name="Shapiro H."/>
            <person name="Tanguay P."/>
            <person name="Tuskan G.A."/>
            <person name="Henrissat B."/>
            <person name="Van de Peer Y."/>
            <person name="Rouze P."/>
            <person name="Ellis J.G."/>
            <person name="Dodds P.N."/>
            <person name="Schein J.E."/>
            <person name="Zhong S."/>
            <person name="Hamelin R.C."/>
            <person name="Grigoriev I.V."/>
            <person name="Szabo L.J."/>
            <person name="Martin F."/>
        </authorList>
    </citation>
    <scope>NUCLEOTIDE SEQUENCE [LARGE SCALE GENOMIC DNA]</scope>
    <source>
        <strain evidence="2">CRL 75-36-700-3 / race SCCL</strain>
    </source>
</reference>
<name>E3KAK8_PUCGT</name>
<accession>E3KAK8</accession>
<gene>
    <name evidence="1" type="ORF">PGTG_07041</name>
</gene>
<dbReference type="InParanoid" id="E3KAK8"/>
<sequence>MAPLRQPATRRQTLFQKWDNMSQVDTLRIQVFNFHSNQCFCFPRTCSGRPEDSTIGWRMGQRGSSQLYMQPPPPALRQLHNNCEHRNTPPGWGFEAGFSWVVDGHNNAVYKHGIRGRQFQRMAGWHGLPRVAGCASGGNQVLFRLEAKPRTQLFLSIANDKRWWKDHAGDAIERQRTRRLPITGCIGCVDLY</sequence>
<proteinExistence type="predicted"/>
<evidence type="ECO:0000313" key="2">
    <source>
        <dbReference type="Proteomes" id="UP000008783"/>
    </source>
</evidence>
<dbReference type="AlphaFoldDB" id="E3KAK8"/>